<dbReference type="PANTHER" id="PTHR44943">
    <property type="entry name" value="CELLULOSE SYNTHASE OPERON PROTEIN C"/>
    <property type="match status" value="1"/>
</dbReference>
<accession>A0A4Y4B135</accession>
<reference evidence="3 4" key="1">
    <citation type="submission" date="2019-06" db="EMBL/GenBank/DDBJ databases">
        <title>Whole genome shotgun sequence of Flavobacterium flevense NBRC 14960.</title>
        <authorList>
            <person name="Hosoyama A."/>
            <person name="Uohara A."/>
            <person name="Ohji S."/>
            <person name="Ichikawa N."/>
        </authorList>
    </citation>
    <scope>NUCLEOTIDE SEQUENCE [LARGE SCALE GENOMIC DNA]</scope>
    <source>
        <strain evidence="3 4">NBRC 14960</strain>
    </source>
</reference>
<evidence type="ECO:0008006" key="5">
    <source>
        <dbReference type="Google" id="ProtNLM"/>
    </source>
</evidence>
<dbReference type="OrthoDB" id="1416278at2"/>
<dbReference type="Pfam" id="PF13432">
    <property type="entry name" value="TPR_16"/>
    <property type="match status" value="1"/>
</dbReference>
<evidence type="ECO:0000256" key="2">
    <source>
        <dbReference type="ARBA" id="ARBA00022803"/>
    </source>
</evidence>
<organism evidence="3 4">
    <name type="scientific">Flavobacterium flevense</name>
    <dbReference type="NCBI Taxonomy" id="983"/>
    <lineage>
        <taxon>Bacteria</taxon>
        <taxon>Pseudomonadati</taxon>
        <taxon>Bacteroidota</taxon>
        <taxon>Flavobacteriia</taxon>
        <taxon>Flavobacteriales</taxon>
        <taxon>Flavobacteriaceae</taxon>
        <taxon>Flavobacterium</taxon>
    </lineage>
</organism>
<dbReference type="Proteomes" id="UP000316775">
    <property type="component" value="Unassembled WGS sequence"/>
</dbReference>
<dbReference type="AlphaFoldDB" id="A0A4Y4B135"/>
<evidence type="ECO:0000256" key="1">
    <source>
        <dbReference type="ARBA" id="ARBA00022737"/>
    </source>
</evidence>
<keyword evidence="1" id="KW-0677">Repeat</keyword>
<dbReference type="InterPro" id="IPR011990">
    <property type="entry name" value="TPR-like_helical_dom_sf"/>
</dbReference>
<dbReference type="STRING" id="983.SAMN05443543_10861"/>
<protein>
    <recommendedName>
        <fullName evidence="5">Tetratricopeptide repeat protein</fullName>
    </recommendedName>
</protein>
<gene>
    <name evidence="3" type="ORF">FFL01_19520</name>
</gene>
<dbReference type="RefSeq" id="WP_073245904.1">
    <property type="nucleotide sequence ID" value="NZ_BJNP01000019.1"/>
</dbReference>
<evidence type="ECO:0000313" key="3">
    <source>
        <dbReference type="EMBL" id="GEC72413.1"/>
    </source>
</evidence>
<keyword evidence="2" id="KW-0802">TPR repeat</keyword>
<proteinExistence type="predicted"/>
<dbReference type="Gene3D" id="1.25.40.10">
    <property type="entry name" value="Tetratricopeptide repeat domain"/>
    <property type="match status" value="1"/>
</dbReference>
<evidence type="ECO:0000313" key="4">
    <source>
        <dbReference type="Proteomes" id="UP000316775"/>
    </source>
</evidence>
<dbReference type="SMART" id="SM00028">
    <property type="entry name" value="TPR"/>
    <property type="match status" value="3"/>
</dbReference>
<comment type="caution">
    <text evidence="3">The sequence shown here is derived from an EMBL/GenBank/DDBJ whole genome shotgun (WGS) entry which is preliminary data.</text>
</comment>
<dbReference type="PANTHER" id="PTHR44943:SF8">
    <property type="entry name" value="TPR REPEAT-CONTAINING PROTEIN MJ0263"/>
    <property type="match status" value="1"/>
</dbReference>
<keyword evidence="4" id="KW-1185">Reference proteome</keyword>
<dbReference type="InterPro" id="IPR019734">
    <property type="entry name" value="TPR_rpt"/>
</dbReference>
<dbReference type="EMBL" id="BJNP01000019">
    <property type="protein sequence ID" value="GEC72413.1"/>
    <property type="molecule type" value="Genomic_DNA"/>
</dbReference>
<name>A0A4Y4B135_9FLAO</name>
<dbReference type="InterPro" id="IPR051685">
    <property type="entry name" value="Ycf3/AcsC/BcsC/TPR_MFPF"/>
</dbReference>
<dbReference type="SUPFAM" id="SSF48452">
    <property type="entry name" value="TPR-like"/>
    <property type="match status" value="1"/>
</dbReference>
<sequence length="237" mass="27368">MKQFLIVFLFLPLLVFSQSDFEKAQYFFEKGKWQQSQEIFEKIVKKEPSDLIVLERLGDIAGHLKDWDKALLYYGKLKKIKPSEADFHFKYGGVLGMKALQVNKFKAFGMIDDIKASFEKAIQLDPKHIEARWALIELYLMLPGIAGGSESKALKYSNELLKISPVDGYLSRGHIDEYFKRYKNAEQQYKKAITIGNSRKAYLQLANLYKNKMNQPQKASEILDTLKNSNSIPKKNI</sequence>